<dbReference type="Proteomes" id="UP001205612">
    <property type="component" value="Unassembled WGS sequence"/>
</dbReference>
<name>A0ABT2B4S6_9ACTN</name>
<organism evidence="1 2">
    <name type="scientific">Streptomyces pyxinicus</name>
    <dbReference type="NCBI Taxonomy" id="2970331"/>
    <lineage>
        <taxon>Bacteria</taxon>
        <taxon>Bacillati</taxon>
        <taxon>Actinomycetota</taxon>
        <taxon>Actinomycetes</taxon>
        <taxon>Kitasatosporales</taxon>
        <taxon>Streptomycetaceae</taxon>
        <taxon>Streptomyces</taxon>
    </lineage>
</organism>
<comment type="caution">
    <text evidence="1">The sequence shown here is derived from an EMBL/GenBank/DDBJ whole genome shotgun (WGS) entry which is preliminary data.</text>
</comment>
<evidence type="ECO:0000313" key="2">
    <source>
        <dbReference type="Proteomes" id="UP001205612"/>
    </source>
</evidence>
<evidence type="ECO:0000313" key="1">
    <source>
        <dbReference type="EMBL" id="MCS0603520.1"/>
    </source>
</evidence>
<dbReference type="Gene3D" id="1.10.357.10">
    <property type="entry name" value="Tetracycline Repressor, domain 2"/>
    <property type="match status" value="1"/>
</dbReference>
<keyword evidence="2" id="KW-1185">Reference proteome</keyword>
<dbReference type="RefSeq" id="WP_258780001.1">
    <property type="nucleotide sequence ID" value="NZ_JANUGP010000015.1"/>
</dbReference>
<sequence>MAAFLDTYSLEPLRRYLSESGLDDTEAHSRAAAIDAFVLGVSTRRRVLRQDLGDPAALEDWLGITIQRLTDG</sequence>
<proteinExistence type="predicted"/>
<protein>
    <submittedName>
        <fullName evidence="1">Uncharacterized protein</fullName>
    </submittedName>
</protein>
<gene>
    <name evidence="1" type="ORF">NX794_20215</name>
</gene>
<reference evidence="1 2" key="1">
    <citation type="submission" date="2022-08" db="EMBL/GenBank/DDBJ databases">
        <authorList>
            <person name="Somphong A."/>
            <person name="Phongsopitanun W."/>
        </authorList>
    </citation>
    <scope>NUCLEOTIDE SEQUENCE [LARGE SCALE GENOMIC DNA]</scope>
    <source>
        <strain evidence="1 2">LP11</strain>
    </source>
</reference>
<accession>A0ABT2B4S6</accession>
<dbReference type="EMBL" id="JANUGP010000015">
    <property type="protein sequence ID" value="MCS0603520.1"/>
    <property type="molecule type" value="Genomic_DNA"/>
</dbReference>